<dbReference type="CDD" id="cd06559">
    <property type="entry name" value="Endonuclease_V"/>
    <property type="match status" value="1"/>
</dbReference>
<dbReference type="PANTHER" id="PTHR28511">
    <property type="entry name" value="ENDONUCLEASE V"/>
    <property type="match status" value="1"/>
</dbReference>
<evidence type="ECO:0000313" key="7">
    <source>
        <dbReference type="Proteomes" id="UP000789375"/>
    </source>
</evidence>
<dbReference type="Gene3D" id="3.30.2170.10">
    <property type="entry name" value="archaeoglobus fulgidus dsm 4304 superfamily"/>
    <property type="match status" value="1"/>
</dbReference>
<accession>A0A9N8WLT4</accession>
<evidence type="ECO:0000313" key="6">
    <source>
        <dbReference type="EMBL" id="CAG8488821.1"/>
    </source>
</evidence>
<keyword evidence="5" id="KW-0378">Hydrolase</keyword>
<keyword evidence="7" id="KW-1185">Reference proteome</keyword>
<evidence type="ECO:0000256" key="2">
    <source>
        <dbReference type="ARBA" id="ARBA00022490"/>
    </source>
</evidence>
<gene>
    <name evidence="6" type="ORF">FMOSSE_LOCUS3421</name>
</gene>
<evidence type="ECO:0000256" key="1">
    <source>
        <dbReference type="ARBA" id="ARBA00004496"/>
    </source>
</evidence>
<evidence type="ECO:0000256" key="4">
    <source>
        <dbReference type="ARBA" id="ARBA00022759"/>
    </source>
</evidence>
<dbReference type="EMBL" id="CAJVPP010000510">
    <property type="protein sequence ID" value="CAG8488821.1"/>
    <property type="molecule type" value="Genomic_DNA"/>
</dbReference>
<dbReference type="PANTHER" id="PTHR28511:SF1">
    <property type="entry name" value="ENDONUCLEASE V"/>
    <property type="match status" value="1"/>
</dbReference>
<proteinExistence type="inferred from homology"/>
<reference evidence="6" key="1">
    <citation type="submission" date="2021-06" db="EMBL/GenBank/DDBJ databases">
        <authorList>
            <person name="Kallberg Y."/>
            <person name="Tangrot J."/>
            <person name="Rosling A."/>
        </authorList>
    </citation>
    <scope>NUCLEOTIDE SEQUENCE</scope>
    <source>
        <strain evidence="6">87-6 pot B 2015</strain>
    </source>
</reference>
<dbReference type="GO" id="GO:0006281">
    <property type="term" value="P:DNA repair"/>
    <property type="evidence" value="ECO:0007669"/>
    <property type="project" value="InterPro"/>
</dbReference>
<name>A0A9N8WLT4_FUNMO</name>
<dbReference type="Proteomes" id="UP000789375">
    <property type="component" value="Unassembled WGS sequence"/>
</dbReference>
<evidence type="ECO:0000256" key="5">
    <source>
        <dbReference type="ARBA" id="ARBA00022801"/>
    </source>
</evidence>
<dbReference type="GO" id="GO:0016891">
    <property type="term" value="F:RNA endonuclease activity producing 5'-phosphomonoesters, hydrolytic mechanism"/>
    <property type="evidence" value="ECO:0007669"/>
    <property type="project" value="TreeGrafter"/>
</dbReference>
<dbReference type="GO" id="GO:0005737">
    <property type="term" value="C:cytoplasm"/>
    <property type="evidence" value="ECO:0007669"/>
    <property type="project" value="UniProtKB-SubCell"/>
</dbReference>
<dbReference type="AlphaFoldDB" id="A0A9N8WLT4"/>
<dbReference type="InterPro" id="IPR007581">
    <property type="entry name" value="Endonuclease-V"/>
</dbReference>
<dbReference type="GO" id="GO:0003727">
    <property type="term" value="F:single-stranded RNA binding"/>
    <property type="evidence" value="ECO:0007669"/>
    <property type="project" value="TreeGrafter"/>
</dbReference>
<dbReference type="HAMAP" id="MF_00801">
    <property type="entry name" value="Endonuclease_5"/>
    <property type="match status" value="1"/>
</dbReference>
<comment type="subcellular location">
    <subcellularLocation>
        <location evidence="1">Cytoplasm</location>
    </subcellularLocation>
</comment>
<protein>
    <submittedName>
        <fullName evidence="6">11782_t:CDS:1</fullName>
    </submittedName>
</protein>
<keyword evidence="2" id="KW-0963">Cytoplasm</keyword>
<keyword evidence="3" id="KW-0540">Nuclease</keyword>
<organism evidence="6 7">
    <name type="scientific">Funneliformis mosseae</name>
    <name type="common">Endomycorrhizal fungus</name>
    <name type="synonym">Glomus mosseae</name>
    <dbReference type="NCBI Taxonomy" id="27381"/>
    <lineage>
        <taxon>Eukaryota</taxon>
        <taxon>Fungi</taxon>
        <taxon>Fungi incertae sedis</taxon>
        <taxon>Mucoromycota</taxon>
        <taxon>Glomeromycotina</taxon>
        <taxon>Glomeromycetes</taxon>
        <taxon>Glomerales</taxon>
        <taxon>Glomeraceae</taxon>
        <taxon>Funneliformis</taxon>
    </lineage>
</organism>
<sequence>MEKYNNNPSIAQKEEWARVQSELKLKLIETDALNFTKIVNGENIVEFRGLNYIGGVDLSFIENHEEDAIATLVVLKYPSLEVIYENFSSVKLKIPYMTGFLAFREVTPLLDLLQILKQRNPDIFPQVIIVDGNGILHPRRFGFASHLGVLANVPTIGVGKNFLQIDDGENLTMAHVKKAAREKLKKGGDTYLLQGQSGMIWGAAVRSLDSTTNPIFVSIGHRISLETSIQVVLKCCRYRVPEPTRQADLRSREYIRRGQKAKIT</sequence>
<dbReference type="Pfam" id="PF04493">
    <property type="entry name" value="Endonuclease_5"/>
    <property type="match status" value="1"/>
</dbReference>
<keyword evidence="4" id="KW-0255">Endonuclease</keyword>
<comment type="caution">
    <text evidence="6">The sequence shown here is derived from an EMBL/GenBank/DDBJ whole genome shotgun (WGS) entry which is preliminary data.</text>
</comment>
<evidence type="ECO:0000256" key="3">
    <source>
        <dbReference type="ARBA" id="ARBA00022722"/>
    </source>
</evidence>
<dbReference type="GO" id="GO:0005730">
    <property type="term" value="C:nucleolus"/>
    <property type="evidence" value="ECO:0007669"/>
    <property type="project" value="TreeGrafter"/>
</dbReference>